<proteinExistence type="predicted"/>
<evidence type="ECO:0000313" key="2">
    <source>
        <dbReference type="EMBL" id="SPC33218.1"/>
    </source>
</evidence>
<dbReference type="NCBIfam" id="TIGR01098">
    <property type="entry name" value="3A0109s03R"/>
    <property type="match status" value="1"/>
</dbReference>
<dbReference type="EMBL" id="LT981265">
    <property type="protein sequence ID" value="SPC33218.1"/>
    <property type="molecule type" value="Genomic_DNA"/>
</dbReference>
<dbReference type="Gene3D" id="3.40.190.10">
    <property type="entry name" value="Periplasmic binding protein-like II"/>
    <property type="match status" value="2"/>
</dbReference>
<dbReference type="GeneID" id="41594124"/>
<dbReference type="GO" id="GO:0055085">
    <property type="term" value="P:transmembrane transport"/>
    <property type="evidence" value="ECO:0007669"/>
    <property type="project" value="InterPro"/>
</dbReference>
<evidence type="ECO:0000256" key="1">
    <source>
        <dbReference type="ARBA" id="ARBA00022729"/>
    </source>
</evidence>
<dbReference type="SUPFAM" id="SSF53850">
    <property type="entry name" value="Periplasmic binding protein-like II"/>
    <property type="match status" value="1"/>
</dbReference>
<sequence>MRYVQIVAVLAAALLVTGLVAASSIQVEAEAQQRLNKLVIVVQPIPRDKVVAEAAELEKYFEDRLGMDVEILFPQNNAAIVESMRFGHAHVALGVGSLVGAMIAKHADVVSPMLVERRAVFIGNEQHVLNYYYSYWIVLKDSPYNSLEELRGKKVCFPSETSVSGFVMPMKTLVEKGYVKPIDASKRPVDLPNQFFGEVVFGGGYAQCWEALKQRQVDVTVTAGDVPAKLYQEALENSKVLEQNGPNPAHVTLISKNLPKDVKMKLWDALRDLNKEPEKVQKFVSAIFVKFGIRYEAQHLGPLMDALKVTGLDNVIKI</sequence>
<reference evidence="3" key="1">
    <citation type="submission" date="2018-01" db="EMBL/GenBank/DDBJ databases">
        <authorList>
            <person name="Kerou L M."/>
        </authorList>
    </citation>
    <scope>NUCLEOTIDE SEQUENCE [LARGE SCALE GENOMIC DNA]</scope>
    <source>
        <strain evidence="3">SCU2</strain>
    </source>
</reference>
<dbReference type="PANTHER" id="PTHR35841">
    <property type="entry name" value="PHOSPHONATES-BINDING PERIPLASMIC PROTEIN"/>
    <property type="match status" value="1"/>
</dbReference>
<name>A0A2K5ANJ4_9ARCH</name>
<dbReference type="Pfam" id="PF12974">
    <property type="entry name" value="Phosphonate-bd"/>
    <property type="match status" value="1"/>
</dbReference>
<dbReference type="RefSeq" id="WP_103286471.1">
    <property type="nucleotide sequence ID" value="NZ_LT981265.1"/>
</dbReference>
<evidence type="ECO:0000313" key="3">
    <source>
        <dbReference type="Proteomes" id="UP000236248"/>
    </source>
</evidence>
<keyword evidence="3" id="KW-1185">Reference proteome</keyword>
<dbReference type="GO" id="GO:0043190">
    <property type="term" value="C:ATP-binding cassette (ABC) transporter complex"/>
    <property type="evidence" value="ECO:0007669"/>
    <property type="project" value="InterPro"/>
</dbReference>
<dbReference type="PANTHER" id="PTHR35841:SF1">
    <property type="entry name" value="PHOSPHONATES-BINDING PERIPLASMIC PROTEIN"/>
    <property type="match status" value="1"/>
</dbReference>
<dbReference type="KEGG" id="ncv:NCAV_0018"/>
<dbReference type="AlphaFoldDB" id="A0A2K5ANJ4"/>
<gene>
    <name evidence="2" type="ORF">NCAV_0018</name>
</gene>
<protein>
    <submittedName>
        <fullName evidence="2">Phosphate/phosphite/phosphonate ABC transporter, periplasmic binding protein</fullName>
    </submittedName>
</protein>
<keyword evidence="1" id="KW-0732">Signal</keyword>
<dbReference type="InterPro" id="IPR005770">
    <property type="entry name" value="PhnD"/>
</dbReference>
<dbReference type="Proteomes" id="UP000236248">
    <property type="component" value="Chromosome NCAV"/>
</dbReference>
<accession>A0A2K5ANJ4</accession>
<organism evidence="2 3">
    <name type="scientific">Candidatus Nitrosocaldus cavascurensis</name>
    <dbReference type="NCBI Taxonomy" id="2058097"/>
    <lineage>
        <taxon>Archaea</taxon>
        <taxon>Nitrososphaerota</taxon>
        <taxon>Nitrososphaeria</taxon>
        <taxon>Candidatus Nitrosocaldales</taxon>
        <taxon>Candidatus Nitrosocaldaceae</taxon>
        <taxon>Candidatus Nitrosocaldus</taxon>
    </lineage>
</organism>